<dbReference type="Proteomes" id="UP000324800">
    <property type="component" value="Unassembled WGS sequence"/>
</dbReference>
<evidence type="ECO:0000256" key="1">
    <source>
        <dbReference type="SAM" id="MobiDB-lite"/>
    </source>
</evidence>
<reference evidence="2 3" key="1">
    <citation type="submission" date="2019-03" db="EMBL/GenBank/DDBJ databases">
        <title>Single cell metagenomics reveals metabolic interactions within the superorganism composed of flagellate Streblomastix strix and complex community of Bacteroidetes bacteria on its surface.</title>
        <authorList>
            <person name="Treitli S.C."/>
            <person name="Kolisko M."/>
            <person name="Husnik F."/>
            <person name="Keeling P."/>
            <person name="Hampl V."/>
        </authorList>
    </citation>
    <scope>NUCLEOTIDE SEQUENCE [LARGE SCALE GENOMIC DNA]</scope>
    <source>
        <strain evidence="2">ST1C</strain>
    </source>
</reference>
<gene>
    <name evidence="2" type="ORF">EZS28_004020</name>
</gene>
<dbReference type="EMBL" id="SNRW01000559">
    <property type="protein sequence ID" value="KAA6400456.1"/>
    <property type="molecule type" value="Genomic_DNA"/>
</dbReference>
<organism evidence="2 3">
    <name type="scientific">Streblomastix strix</name>
    <dbReference type="NCBI Taxonomy" id="222440"/>
    <lineage>
        <taxon>Eukaryota</taxon>
        <taxon>Metamonada</taxon>
        <taxon>Preaxostyla</taxon>
        <taxon>Oxymonadida</taxon>
        <taxon>Streblomastigidae</taxon>
        <taxon>Streblomastix</taxon>
    </lineage>
</organism>
<evidence type="ECO:0000313" key="3">
    <source>
        <dbReference type="Proteomes" id="UP000324800"/>
    </source>
</evidence>
<protein>
    <submittedName>
        <fullName evidence="2">Uncharacterized protein</fullName>
    </submittedName>
</protein>
<feature type="region of interest" description="Disordered" evidence="1">
    <location>
        <begin position="139"/>
        <end position="159"/>
    </location>
</feature>
<proteinExistence type="predicted"/>
<sequence>MAQLSQPRQIRNELGGQDNIVQIAHAYTTLCLCVNAVVQLRKLANAPRKLIGVVDGSILPAEIFSDDSTQSVKRIQQTLYAASQSSYGREAIMERGFQARGRGKQGRVAFGSNFIPLGRQWMSMEMSIQSVVSEALNDCGDQGVQNSERKSIENDESLE</sequence>
<accession>A0A5J4X121</accession>
<name>A0A5J4X121_9EUKA</name>
<evidence type="ECO:0000313" key="2">
    <source>
        <dbReference type="EMBL" id="KAA6400456.1"/>
    </source>
</evidence>
<dbReference type="AlphaFoldDB" id="A0A5J4X121"/>
<comment type="caution">
    <text evidence="2">The sequence shown here is derived from an EMBL/GenBank/DDBJ whole genome shotgun (WGS) entry which is preliminary data.</text>
</comment>